<keyword evidence="2" id="KW-0812">Transmembrane</keyword>
<comment type="caution">
    <text evidence="3">The sequence shown here is derived from an EMBL/GenBank/DDBJ whole genome shotgun (WGS) entry which is preliminary data.</text>
</comment>
<feature type="transmembrane region" description="Helical" evidence="2">
    <location>
        <begin position="62"/>
        <end position="81"/>
    </location>
</feature>
<proteinExistence type="predicted"/>
<feature type="region of interest" description="Disordered" evidence="1">
    <location>
        <begin position="1"/>
        <end position="27"/>
    </location>
</feature>
<keyword evidence="2" id="KW-1133">Transmembrane helix</keyword>
<evidence type="ECO:0000256" key="1">
    <source>
        <dbReference type="SAM" id="MobiDB-lite"/>
    </source>
</evidence>
<feature type="transmembrane region" description="Helical" evidence="2">
    <location>
        <begin position="35"/>
        <end position="56"/>
    </location>
</feature>
<organism evidence="3 4">
    <name type="scientific">Blastococcus saxobsidens</name>
    <dbReference type="NCBI Taxonomy" id="138336"/>
    <lineage>
        <taxon>Bacteria</taxon>
        <taxon>Bacillati</taxon>
        <taxon>Actinomycetota</taxon>
        <taxon>Actinomycetes</taxon>
        <taxon>Geodermatophilales</taxon>
        <taxon>Geodermatophilaceae</taxon>
        <taxon>Blastococcus</taxon>
    </lineage>
</organism>
<dbReference type="AlphaFoldDB" id="A0A4Q7YAX3"/>
<dbReference type="RefSeq" id="WP_130504304.1">
    <property type="nucleotide sequence ID" value="NZ_POQT01000023.1"/>
</dbReference>
<keyword evidence="2" id="KW-0472">Membrane</keyword>
<accession>A0A4Q7YAX3</accession>
<sequence>MDDPRRTPGVGDRDRRPDATTADAFAPPPGTRRTVLTFVAALVFVVCGVAGVLSFFTEFPVGYRVLILAVALGAGAALVALRRMR</sequence>
<keyword evidence="4" id="KW-1185">Reference proteome</keyword>
<protein>
    <submittedName>
        <fullName evidence="3">Uncharacterized protein</fullName>
    </submittedName>
</protein>
<name>A0A4Q7YAX3_9ACTN</name>
<gene>
    <name evidence="3" type="ORF">BKA19_3737</name>
</gene>
<reference evidence="3 4" key="1">
    <citation type="submission" date="2019-02" db="EMBL/GenBank/DDBJ databases">
        <title>Sequencing the genomes of 1000 actinobacteria strains.</title>
        <authorList>
            <person name="Klenk H.-P."/>
        </authorList>
    </citation>
    <scope>NUCLEOTIDE SEQUENCE [LARGE SCALE GENOMIC DNA]</scope>
    <source>
        <strain evidence="3 4">DSM 44509</strain>
    </source>
</reference>
<feature type="compositionally biased region" description="Basic and acidic residues" evidence="1">
    <location>
        <begin position="1"/>
        <end position="18"/>
    </location>
</feature>
<evidence type="ECO:0000313" key="4">
    <source>
        <dbReference type="Proteomes" id="UP000292507"/>
    </source>
</evidence>
<evidence type="ECO:0000313" key="3">
    <source>
        <dbReference type="EMBL" id="RZU33988.1"/>
    </source>
</evidence>
<dbReference type="EMBL" id="SHKV01000001">
    <property type="protein sequence ID" value="RZU33988.1"/>
    <property type="molecule type" value="Genomic_DNA"/>
</dbReference>
<dbReference type="Proteomes" id="UP000292507">
    <property type="component" value="Unassembled WGS sequence"/>
</dbReference>
<evidence type="ECO:0000256" key="2">
    <source>
        <dbReference type="SAM" id="Phobius"/>
    </source>
</evidence>